<dbReference type="Pfam" id="PF10109">
    <property type="entry name" value="Phage_TAC_7"/>
    <property type="match status" value="1"/>
</dbReference>
<protein>
    <recommendedName>
        <fullName evidence="3">Phage tail assembly protein</fullName>
    </recommendedName>
</protein>
<evidence type="ECO:0000313" key="1">
    <source>
        <dbReference type="EMBL" id="KAF1017664.1"/>
    </source>
</evidence>
<accession>A0A7V8FKG1</accession>
<dbReference type="AlphaFoldDB" id="A0A7V8FKG1"/>
<comment type="caution">
    <text evidence="1">The sequence shown here is derived from an EMBL/GenBank/DDBJ whole genome shotgun (WGS) entry which is preliminary data.</text>
</comment>
<dbReference type="Proteomes" id="UP000487117">
    <property type="component" value="Unassembled WGS sequence"/>
</dbReference>
<dbReference type="EMBL" id="WNDS01000001">
    <property type="protein sequence ID" value="KAF1017664.1"/>
    <property type="molecule type" value="Genomic_DNA"/>
</dbReference>
<organism evidence="1 2">
    <name type="scientific">Stenotrophomonas maltophilia</name>
    <name type="common">Pseudomonas maltophilia</name>
    <name type="synonym">Xanthomonas maltophilia</name>
    <dbReference type="NCBI Taxonomy" id="40324"/>
    <lineage>
        <taxon>Bacteria</taxon>
        <taxon>Pseudomonadati</taxon>
        <taxon>Pseudomonadota</taxon>
        <taxon>Gammaproteobacteria</taxon>
        <taxon>Lysobacterales</taxon>
        <taxon>Lysobacteraceae</taxon>
        <taxon>Stenotrophomonas</taxon>
        <taxon>Stenotrophomonas maltophilia group</taxon>
    </lineage>
</organism>
<reference evidence="2" key="1">
    <citation type="journal article" date="2020" name="MBio">
        <title>Horizontal gene transfer to a defensive symbiont with a reduced genome amongst a multipartite beetle microbiome.</title>
        <authorList>
            <person name="Waterworth S.C."/>
            <person name="Florez L.V."/>
            <person name="Rees E.R."/>
            <person name="Hertweck C."/>
            <person name="Kaltenpoth M."/>
            <person name="Kwan J.C."/>
        </authorList>
    </citation>
    <scope>NUCLEOTIDE SEQUENCE [LARGE SCALE GENOMIC DNA]</scope>
</reference>
<sequence>MAKSTSAWVKSNDDGSITVTLSRPREIEGAQVSTLTLREPTVDDQLSASEAKGSEVLKEITLLANLAMVPVSEVRKLPVRDYQRLQAAFANFID</sequence>
<gene>
    <name evidence="1" type="ORF">GAK31_00932</name>
</gene>
<dbReference type="InterPro" id="IPR019289">
    <property type="entry name" value="Phage_tail_E/E"/>
</dbReference>
<evidence type="ECO:0000313" key="2">
    <source>
        <dbReference type="Proteomes" id="UP000487117"/>
    </source>
</evidence>
<name>A0A7V8FKG1_STEMA</name>
<evidence type="ECO:0008006" key="3">
    <source>
        <dbReference type="Google" id="ProtNLM"/>
    </source>
</evidence>
<proteinExistence type="predicted"/>